<dbReference type="GeneID" id="91101585"/>
<dbReference type="Proteomes" id="UP001358614">
    <property type="component" value="Chromosome 1"/>
</dbReference>
<gene>
    <name evidence="2" type="ORF">V865_002781</name>
</gene>
<proteinExistence type="predicted"/>
<reference evidence="2 3" key="1">
    <citation type="submission" date="2024-01" db="EMBL/GenBank/DDBJ databases">
        <title>Comparative genomics of Cryptococcus and Kwoniella reveals pathogenesis evolution and contrasting modes of karyotype evolution via chromosome fusion or intercentromeric recombination.</title>
        <authorList>
            <person name="Coelho M.A."/>
            <person name="David-Palma M."/>
            <person name="Shea T."/>
            <person name="Bowers K."/>
            <person name="McGinley-Smith S."/>
            <person name="Mohammad A.W."/>
            <person name="Gnirke A."/>
            <person name="Yurkov A.M."/>
            <person name="Nowrousian M."/>
            <person name="Sun S."/>
            <person name="Cuomo C.A."/>
            <person name="Heitman J."/>
        </authorList>
    </citation>
    <scope>NUCLEOTIDE SEQUENCE [LARGE SCALE GENOMIC DNA]</scope>
    <source>
        <strain evidence="2 3">PYCC6329</strain>
    </source>
</reference>
<organism evidence="2 3">
    <name type="scientific">Kwoniella europaea PYCC6329</name>
    <dbReference type="NCBI Taxonomy" id="1423913"/>
    <lineage>
        <taxon>Eukaryota</taxon>
        <taxon>Fungi</taxon>
        <taxon>Dikarya</taxon>
        <taxon>Basidiomycota</taxon>
        <taxon>Agaricomycotina</taxon>
        <taxon>Tremellomycetes</taxon>
        <taxon>Tremellales</taxon>
        <taxon>Cryptococcaceae</taxon>
        <taxon>Kwoniella</taxon>
    </lineage>
</organism>
<dbReference type="RefSeq" id="XP_066082677.1">
    <property type="nucleotide sequence ID" value="XM_066226580.1"/>
</dbReference>
<name>A0AAX4KGL0_9TREE</name>
<dbReference type="AlphaFoldDB" id="A0AAX4KGL0"/>
<dbReference type="EMBL" id="CP144089">
    <property type="protein sequence ID" value="WWD04710.1"/>
    <property type="molecule type" value="Genomic_DNA"/>
</dbReference>
<sequence length="104" mass="11338">MTSEGINGDCQTSFVKHLPALSAKLRPVDTNLANSHNMSSANEPICIAITSSRRSDNETLRTRGPKDVESMGTDNERLSFRMFEQAVQSATGISVPQLKEENGL</sequence>
<feature type="region of interest" description="Disordered" evidence="1">
    <location>
        <begin position="54"/>
        <end position="75"/>
    </location>
</feature>
<dbReference type="KEGG" id="ker:91101585"/>
<evidence type="ECO:0000313" key="3">
    <source>
        <dbReference type="Proteomes" id="UP001358614"/>
    </source>
</evidence>
<accession>A0AAX4KGL0</accession>
<evidence type="ECO:0000256" key="1">
    <source>
        <dbReference type="SAM" id="MobiDB-lite"/>
    </source>
</evidence>
<protein>
    <submittedName>
        <fullName evidence="2">Uncharacterized protein</fullName>
    </submittedName>
</protein>
<evidence type="ECO:0000313" key="2">
    <source>
        <dbReference type="EMBL" id="WWD04710.1"/>
    </source>
</evidence>
<keyword evidence="3" id="KW-1185">Reference proteome</keyword>